<dbReference type="OrthoDB" id="410307at2759"/>
<dbReference type="PANTHER" id="PTHR12547:SF18">
    <property type="entry name" value="PROTEIN TIS11"/>
    <property type="match status" value="1"/>
</dbReference>
<evidence type="ECO:0000256" key="6">
    <source>
        <dbReference type="SAM" id="MobiDB-lite"/>
    </source>
</evidence>
<feature type="compositionally biased region" description="Pro residues" evidence="6">
    <location>
        <begin position="883"/>
        <end position="893"/>
    </location>
</feature>
<dbReference type="FunFam" id="4.10.1000.10:FF:000002">
    <property type="entry name" value="Zinc finger protein 36, C3H1 type-like 1"/>
    <property type="match status" value="1"/>
</dbReference>
<evidence type="ECO:0000256" key="1">
    <source>
        <dbReference type="ARBA" id="ARBA00022723"/>
    </source>
</evidence>
<keyword evidence="2" id="KW-0677">Repeat</keyword>
<dbReference type="SUPFAM" id="SSF90229">
    <property type="entry name" value="CCCH zinc finger"/>
    <property type="match status" value="2"/>
</dbReference>
<evidence type="ECO:0000256" key="2">
    <source>
        <dbReference type="ARBA" id="ARBA00022737"/>
    </source>
</evidence>
<keyword evidence="9" id="KW-1185">Reference proteome</keyword>
<keyword evidence="3 5" id="KW-0863">Zinc-finger</keyword>
<evidence type="ECO:0000313" key="9">
    <source>
        <dbReference type="Proteomes" id="UP000075714"/>
    </source>
</evidence>
<dbReference type="PROSITE" id="PS50103">
    <property type="entry name" value="ZF_C3H1"/>
    <property type="match status" value="2"/>
</dbReference>
<dbReference type="InterPro" id="IPR045877">
    <property type="entry name" value="ZFP36-like"/>
</dbReference>
<dbReference type="Proteomes" id="UP000075714">
    <property type="component" value="Unassembled WGS sequence"/>
</dbReference>
<keyword evidence="4 5" id="KW-0862">Zinc</keyword>
<proteinExistence type="predicted"/>
<dbReference type="GO" id="GO:0008270">
    <property type="term" value="F:zinc ion binding"/>
    <property type="evidence" value="ECO:0007669"/>
    <property type="project" value="UniProtKB-KW"/>
</dbReference>
<dbReference type="GO" id="GO:0003729">
    <property type="term" value="F:mRNA binding"/>
    <property type="evidence" value="ECO:0007669"/>
    <property type="project" value="InterPro"/>
</dbReference>
<feature type="compositionally biased region" description="Basic and acidic residues" evidence="6">
    <location>
        <begin position="16"/>
        <end position="26"/>
    </location>
</feature>
<evidence type="ECO:0000256" key="5">
    <source>
        <dbReference type="PROSITE-ProRule" id="PRU00723"/>
    </source>
</evidence>
<dbReference type="InterPro" id="IPR036855">
    <property type="entry name" value="Znf_CCCH_sf"/>
</dbReference>
<dbReference type="SMART" id="SM00356">
    <property type="entry name" value="ZnF_C3H1"/>
    <property type="match status" value="2"/>
</dbReference>
<feature type="compositionally biased region" description="Gly residues" evidence="6">
    <location>
        <begin position="287"/>
        <end position="298"/>
    </location>
</feature>
<protein>
    <recommendedName>
        <fullName evidence="7">C3H1-type domain-containing protein</fullName>
    </recommendedName>
</protein>
<feature type="region of interest" description="Disordered" evidence="6">
    <location>
        <begin position="866"/>
        <end position="911"/>
    </location>
</feature>
<dbReference type="PANTHER" id="PTHR12547">
    <property type="entry name" value="CCCH ZINC FINGER/TIS11-RELATED"/>
    <property type="match status" value="1"/>
</dbReference>
<dbReference type="FunFam" id="4.10.1000.10:FF:000001">
    <property type="entry name" value="zinc finger CCCH domain-containing protein 15-like"/>
    <property type="match status" value="1"/>
</dbReference>
<dbReference type="InterPro" id="IPR000571">
    <property type="entry name" value="Znf_CCCH"/>
</dbReference>
<feature type="compositionally biased region" description="Low complexity" evidence="6">
    <location>
        <begin position="979"/>
        <end position="992"/>
    </location>
</feature>
<evidence type="ECO:0000259" key="7">
    <source>
        <dbReference type="PROSITE" id="PS50103"/>
    </source>
</evidence>
<sequence>MDVSDAPRFALPEATEPEHYKPRDVKSSSQDALAESISLRPSWSRAVSRPGAAPTTPTQQQRVMQRLSTDGADQQQQQQPQHLDSGFLSRRSTDSSDGRAASDMQVGASGTPSPVAPASGGAAALPRPASQSFAIPANASALSSGSGLGGSGVGQQLFGSTCLMPQFRGVSGRSSFGTDGGAAPLANRAGAGAISLQPGSPLGSGRASPTHGGAFGVTVGGGGASDGDGNASYMSASSDGSPTAVIPSVRSPFRASVGAAPTDAAAAAAAAAAALMPPPQPRQPGASAGGGAAAGASGGGGGPTGLGNGVYLVVDPNTLRVVGTAHATGTNTPGSIAPSTPGGIAFATPSGCGGGHTPITGSARSSMDMPTSPLAASGASCPADITRAALSFLGGGAGGGAGGGGSAPPSVVNAATAAAVSHQNAMALASLSAAAAAAESASAAGGGATQPTLDELLMLLAASGGAGAGGPGPGGGMATAGTSPAAALASSLDPATAAMLLNEGLTAGGLSDDVALALARAAGVFDGNGSGVGGGAAGAAPALDATAANAALTAGLQLPLPIPVPVPVGAPPAATGAVRPSPPPGFGGSMLPTPMSPGIFSTSAATSGRGLPSFASTGPLGGAGGLGGLGSPGPMRGSEAPSWRTANGLGGLSLAGSPGAAAAALGARTTQAAAALAPQGLLAGLASPPGPRGTGPKHNTLYKTEMCRSWTETGSCRYGSKCQFAHGTEELRPIIRHPKYKTEHCRTYAATGACQYGNRCRFIHAAPPGAAFGTPRPGGPGVGGEGGLGGLAALEEHGGGEGLGAGLWARAGEPGGIQGLPAAAASLLSPTRLSLFSPTGRGGARHSALLTSPPYKMARNGLASAAAAGGGGASGSGSDPNSDPLPAPLPMPPSLGLDQPGGGGGATRTASGVGSGLALLEGAGGAGSGGGSSGVDAALQLFSAFGAFKPNGNGNGVAPVLKRGREESGAQVLRREEAQLQPQPKLQQAQQQHDTDAVMEERATATA</sequence>
<comment type="caution">
    <text evidence="8">The sequence shown here is derived from an EMBL/GenBank/DDBJ whole genome shotgun (WGS) entry which is preliminary data.</text>
</comment>
<dbReference type="EMBL" id="LSYV01000002">
    <property type="protein sequence ID" value="KXZ56598.1"/>
    <property type="molecule type" value="Genomic_DNA"/>
</dbReference>
<feature type="region of interest" description="Disordered" evidence="6">
    <location>
        <begin position="194"/>
        <end position="221"/>
    </location>
</feature>
<evidence type="ECO:0000256" key="3">
    <source>
        <dbReference type="ARBA" id="ARBA00022771"/>
    </source>
</evidence>
<feature type="region of interest" description="Disordered" evidence="6">
    <location>
        <begin position="1"/>
        <end position="126"/>
    </location>
</feature>
<feature type="domain" description="C3H1-type" evidence="7">
    <location>
        <begin position="701"/>
        <end position="729"/>
    </location>
</feature>
<reference evidence="9" key="1">
    <citation type="journal article" date="2016" name="Nat. Commun.">
        <title>The Gonium pectorale genome demonstrates co-option of cell cycle regulation during the evolution of multicellularity.</title>
        <authorList>
            <person name="Hanschen E.R."/>
            <person name="Marriage T.N."/>
            <person name="Ferris P.J."/>
            <person name="Hamaji T."/>
            <person name="Toyoda A."/>
            <person name="Fujiyama A."/>
            <person name="Neme R."/>
            <person name="Noguchi H."/>
            <person name="Minakuchi Y."/>
            <person name="Suzuki M."/>
            <person name="Kawai-Toyooka H."/>
            <person name="Smith D.R."/>
            <person name="Sparks H."/>
            <person name="Anderson J."/>
            <person name="Bakaric R."/>
            <person name="Luria V."/>
            <person name="Karger A."/>
            <person name="Kirschner M.W."/>
            <person name="Durand P.M."/>
            <person name="Michod R.E."/>
            <person name="Nozaki H."/>
            <person name="Olson B.J."/>
        </authorList>
    </citation>
    <scope>NUCLEOTIDE SEQUENCE [LARGE SCALE GENOMIC DNA]</scope>
    <source>
        <strain evidence="9">NIES-2863</strain>
    </source>
</reference>
<feature type="compositionally biased region" description="Low complexity" evidence="6">
    <location>
        <begin position="107"/>
        <end position="126"/>
    </location>
</feature>
<feature type="zinc finger region" description="C3H1-type" evidence="5">
    <location>
        <begin position="701"/>
        <end position="729"/>
    </location>
</feature>
<feature type="zinc finger region" description="C3H1-type" evidence="5">
    <location>
        <begin position="739"/>
        <end position="767"/>
    </location>
</feature>
<feature type="compositionally biased region" description="Basic and acidic residues" evidence="6">
    <location>
        <begin position="993"/>
        <end position="1007"/>
    </location>
</feature>
<gene>
    <name evidence="8" type="ORF">GPECTOR_1g538</name>
</gene>
<feature type="domain" description="C3H1-type" evidence="7">
    <location>
        <begin position="739"/>
        <end position="767"/>
    </location>
</feature>
<dbReference type="Gene3D" id="4.10.1000.10">
    <property type="entry name" value="Zinc finger, CCCH-type"/>
    <property type="match status" value="2"/>
</dbReference>
<name>A0A150H444_GONPE</name>
<accession>A0A150H444</accession>
<feature type="compositionally biased region" description="Polar residues" evidence="6">
    <location>
        <begin position="55"/>
        <end position="73"/>
    </location>
</feature>
<feature type="region of interest" description="Disordered" evidence="6">
    <location>
        <begin position="976"/>
        <end position="1007"/>
    </location>
</feature>
<dbReference type="Pfam" id="PF00642">
    <property type="entry name" value="zf-CCCH"/>
    <property type="match status" value="2"/>
</dbReference>
<evidence type="ECO:0000313" key="8">
    <source>
        <dbReference type="EMBL" id="KXZ56598.1"/>
    </source>
</evidence>
<organism evidence="8 9">
    <name type="scientific">Gonium pectorale</name>
    <name type="common">Green alga</name>
    <dbReference type="NCBI Taxonomy" id="33097"/>
    <lineage>
        <taxon>Eukaryota</taxon>
        <taxon>Viridiplantae</taxon>
        <taxon>Chlorophyta</taxon>
        <taxon>core chlorophytes</taxon>
        <taxon>Chlorophyceae</taxon>
        <taxon>CS clade</taxon>
        <taxon>Chlamydomonadales</taxon>
        <taxon>Volvocaceae</taxon>
        <taxon>Gonium</taxon>
    </lineage>
</organism>
<feature type="region of interest" description="Disordered" evidence="6">
    <location>
        <begin position="276"/>
        <end position="298"/>
    </location>
</feature>
<evidence type="ECO:0000256" key="4">
    <source>
        <dbReference type="ARBA" id="ARBA00022833"/>
    </source>
</evidence>
<keyword evidence="1 5" id="KW-0479">Metal-binding</keyword>
<dbReference type="AlphaFoldDB" id="A0A150H444"/>
<dbReference type="STRING" id="33097.A0A150H444"/>